<evidence type="ECO:0000313" key="1">
    <source>
        <dbReference type="EMBL" id="SUZ63070.1"/>
    </source>
</evidence>
<proteinExistence type="predicted"/>
<reference evidence="1" key="1">
    <citation type="submission" date="2018-05" db="EMBL/GenBank/DDBJ databases">
        <authorList>
            <person name="Lanie J.A."/>
            <person name="Ng W.-L."/>
            <person name="Kazmierczak K.M."/>
            <person name="Andrzejewski T.M."/>
            <person name="Davidsen T.M."/>
            <person name="Wayne K.J."/>
            <person name="Tettelin H."/>
            <person name="Glass J.I."/>
            <person name="Rusch D."/>
            <person name="Podicherti R."/>
            <person name="Tsui H.-C.T."/>
            <person name="Winkler M.E."/>
        </authorList>
    </citation>
    <scope>NUCLEOTIDE SEQUENCE</scope>
</reference>
<organism evidence="1">
    <name type="scientific">marine metagenome</name>
    <dbReference type="NCBI Taxonomy" id="408172"/>
    <lineage>
        <taxon>unclassified sequences</taxon>
        <taxon>metagenomes</taxon>
        <taxon>ecological metagenomes</taxon>
    </lineage>
</organism>
<dbReference type="AlphaFoldDB" id="A0A381P843"/>
<name>A0A381P843_9ZZZZ</name>
<gene>
    <name evidence="1" type="ORF">METZ01_LOCUS15924</name>
</gene>
<sequence length="85" mass="9925">MKLSEAQIRDEVMEDVEQPDVEGVANLPATLARFLAERRDMPGFTHQVLHDENRGWIILWKEYTQTGSVRGSGQFYERPYAWIDE</sequence>
<dbReference type="EMBL" id="UINC01000907">
    <property type="protein sequence ID" value="SUZ63070.1"/>
    <property type="molecule type" value="Genomic_DNA"/>
</dbReference>
<accession>A0A381P843</accession>
<protein>
    <submittedName>
        <fullName evidence="1">Uncharacterized protein</fullName>
    </submittedName>
</protein>